<gene>
    <name evidence="6" type="ORF">COCON_G00039380</name>
</gene>
<comment type="caution">
    <text evidence="6">The sequence shown here is derived from an EMBL/GenBank/DDBJ whole genome shotgun (WGS) entry which is preliminary data.</text>
</comment>
<proteinExistence type="predicted"/>
<dbReference type="PROSITE" id="PS01180">
    <property type="entry name" value="CUB"/>
    <property type="match status" value="1"/>
</dbReference>
<dbReference type="SUPFAM" id="SSF49854">
    <property type="entry name" value="Spermadhesin, CUB domain"/>
    <property type="match status" value="1"/>
</dbReference>
<dbReference type="AlphaFoldDB" id="A0A9Q1I835"/>
<keyword evidence="4" id="KW-1133">Transmembrane helix</keyword>
<feature type="compositionally biased region" description="Basic and acidic residues" evidence="3">
    <location>
        <begin position="352"/>
        <end position="363"/>
    </location>
</feature>
<dbReference type="InterPro" id="IPR035914">
    <property type="entry name" value="Sperma_CUB_dom_sf"/>
</dbReference>
<keyword evidence="1" id="KW-1015">Disulfide bond</keyword>
<dbReference type="EMBL" id="JAFJMO010000002">
    <property type="protein sequence ID" value="KAJ8285088.1"/>
    <property type="molecule type" value="Genomic_DNA"/>
</dbReference>
<evidence type="ECO:0000313" key="7">
    <source>
        <dbReference type="Proteomes" id="UP001152803"/>
    </source>
</evidence>
<dbReference type="Pfam" id="PF00431">
    <property type="entry name" value="CUB"/>
    <property type="match status" value="1"/>
</dbReference>
<feature type="compositionally biased region" description="Pro residues" evidence="3">
    <location>
        <begin position="216"/>
        <end position="226"/>
    </location>
</feature>
<feature type="region of interest" description="Disordered" evidence="3">
    <location>
        <begin position="215"/>
        <end position="415"/>
    </location>
</feature>
<evidence type="ECO:0000256" key="1">
    <source>
        <dbReference type="ARBA" id="ARBA00023157"/>
    </source>
</evidence>
<sequence length="415" mass="44570">MSRCVSRVALIGLLRKGWLRLAELNYTDNSLEFSLADGLNNIIKLKMSQKNFLLAITSTFVLICSIITANSEIPVKATDAAYNSPAPGRSSRAFLRLRSCHRVLRGESGDFFSPDFLCSNPPLWCNWTVAAPAGSRIRLHLQDYTPAEACHLKRDQVHLDEAPGSGRHRTLERCWGDAVYTSDSSVLHVVLLIDAGLEPTYRGFHARYHTFGLPQTPAPAPAPAPTPGNNLHWAGGAGEDPEAEDLRVTEEGPPQPERGPEDPRVGGPEDPRVEGPSDDPGVSNRPANDGPSNQIPAEAAREEGPPVQAPPPPDATSPAPAADPPAKTPPESREPEPDENNASEPGSQSTRKPREDGGEEGRGRGGVPDDPVLTASTPTSRPPQAPQCCERKLMWSGGSGTAAQSHPYLERSCSR</sequence>
<organism evidence="6 7">
    <name type="scientific">Conger conger</name>
    <name type="common">Conger eel</name>
    <name type="synonym">Muraena conger</name>
    <dbReference type="NCBI Taxonomy" id="82655"/>
    <lineage>
        <taxon>Eukaryota</taxon>
        <taxon>Metazoa</taxon>
        <taxon>Chordata</taxon>
        <taxon>Craniata</taxon>
        <taxon>Vertebrata</taxon>
        <taxon>Euteleostomi</taxon>
        <taxon>Actinopterygii</taxon>
        <taxon>Neopterygii</taxon>
        <taxon>Teleostei</taxon>
        <taxon>Anguilliformes</taxon>
        <taxon>Congridae</taxon>
        <taxon>Conger</taxon>
    </lineage>
</organism>
<evidence type="ECO:0000256" key="2">
    <source>
        <dbReference type="PROSITE-ProRule" id="PRU00059"/>
    </source>
</evidence>
<feature type="compositionally biased region" description="Pro residues" evidence="3">
    <location>
        <begin position="307"/>
        <end position="328"/>
    </location>
</feature>
<feature type="domain" description="CUB" evidence="5">
    <location>
        <begin position="100"/>
        <end position="211"/>
    </location>
</feature>
<evidence type="ECO:0000256" key="3">
    <source>
        <dbReference type="SAM" id="MobiDB-lite"/>
    </source>
</evidence>
<dbReference type="Proteomes" id="UP001152803">
    <property type="component" value="Unassembled WGS sequence"/>
</dbReference>
<dbReference type="InterPro" id="IPR000859">
    <property type="entry name" value="CUB_dom"/>
</dbReference>
<dbReference type="Gene3D" id="2.60.120.290">
    <property type="entry name" value="Spermadhesin, CUB domain"/>
    <property type="match status" value="1"/>
</dbReference>
<name>A0A9Q1I835_CONCO</name>
<dbReference type="SMART" id="SM00042">
    <property type="entry name" value="CUB"/>
    <property type="match status" value="1"/>
</dbReference>
<keyword evidence="7" id="KW-1185">Reference proteome</keyword>
<dbReference type="OrthoDB" id="2015116at2759"/>
<evidence type="ECO:0000256" key="4">
    <source>
        <dbReference type="SAM" id="Phobius"/>
    </source>
</evidence>
<keyword evidence="4" id="KW-0472">Membrane</keyword>
<feature type="compositionally biased region" description="Basic and acidic residues" evidence="3">
    <location>
        <begin position="258"/>
        <end position="275"/>
    </location>
</feature>
<comment type="caution">
    <text evidence="2">Lacks conserved residue(s) required for the propagation of feature annotation.</text>
</comment>
<evidence type="ECO:0000259" key="5">
    <source>
        <dbReference type="PROSITE" id="PS01180"/>
    </source>
</evidence>
<dbReference type="CDD" id="cd00041">
    <property type="entry name" value="CUB"/>
    <property type="match status" value="1"/>
</dbReference>
<accession>A0A9Q1I835</accession>
<feature type="transmembrane region" description="Helical" evidence="4">
    <location>
        <begin position="52"/>
        <end position="69"/>
    </location>
</feature>
<evidence type="ECO:0000313" key="6">
    <source>
        <dbReference type="EMBL" id="KAJ8285088.1"/>
    </source>
</evidence>
<protein>
    <recommendedName>
        <fullName evidence="5">CUB domain-containing protein</fullName>
    </recommendedName>
</protein>
<keyword evidence="4" id="KW-0812">Transmembrane</keyword>
<reference evidence="6" key="1">
    <citation type="journal article" date="2023" name="Science">
        <title>Genome structures resolve the early diversification of teleost fishes.</title>
        <authorList>
            <person name="Parey E."/>
            <person name="Louis A."/>
            <person name="Montfort J."/>
            <person name="Bouchez O."/>
            <person name="Roques C."/>
            <person name="Iampietro C."/>
            <person name="Lluch J."/>
            <person name="Castinel A."/>
            <person name="Donnadieu C."/>
            <person name="Desvignes T."/>
            <person name="Floi Bucao C."/>
            <person name="Jouanno E."/>
            <person name="Wen M."/>
            <person name="Mejri S."/>
            <person name="Dirks R."/>
            <person name="Jansen H."/>
            <person name="Henkel C."/>
            <person name="Chen W.J."/>
            <person name="Zahm M."/>
            <person name="Cabau C."/>
            <person name="Klopp C."/>
            <person name="Thompson A.W."/>
            <person name="Robinson-Rechavi M."/>
            <person name="Braasch I."/>
            <person name="Lecointre G."/>
            <person name="Bobe J."/>
            <person name="Postlethwait J.H."/>
            <person name="Berthelot C."/>
            <person name="Roest Crollius H."/>
            <person name="Guiguen Y."/>
        </authorList>
    </citation>
    <scope>NUCLEOTIDE SEQUENCE</scope>
    <source>
        <strain evidence="6">Concon-B</strain>
    </source>
</reference>